<dbReference type="PANTHER" id="PTHR35802">
    <property type="entry name" value="PROTEASE SYNTHASE AND SPORULATION PROTEIN PAI 2"/>
    <property type="match status" value="1"/>
</dbReference>
<protein>
    <submittedName>
        <fullName evidence="1">Orfc669-3</fullName>
    </submittedName>
</protein>
<dbReference type="EMBL" id="AY181031">
    <property type="protein sequence ID" value="AAO38255.1"/>
    <property type="molecule type" value="Genomic_DNA"/>
</dbReference>
<gene>
    <name evidence="1" type="primary">orfc669-3</name>
</gene>
<dbReference type="InterPro" id="IPR012349">
    <property type="entry name" value="Split_barrel_FMN-bd"/>
</dbReference>
<dbReference type="InterPro" id="IPR007396">
    <property type="entry name" value="TR_PAI2-type"/>
</dbReference>
<proteinExistence type="predicted"/>
<name>Q84B80_ALIFS</name>
<dbReference type="Pfam" id="PF04299">
    <property type="entry name" value="FMN_bind_2"/>
    <property type="match status" value="1"/>
</dbReference>
<dbReference type="Gene3D" id="2.30.110.10">
    <property type="entry name" value="Electron Transport, Fmn-binding Protein, Chain A"/>
    <property type="match status" value="1"/>
</dbReference>
<sequence length="204" mass="23184">MFIPRNMEMKDHNLICNFIKNNNFGVLTSSDLTATHIPFVLKSDEGNKGTLYGHLTKANKHWKQFQNQRVLIVFNGPHAYISPTWYLYKPAVPTWNYAAVHCYGIVEIIDGEGVNEVMDDTILAHEPELLLNSDIMSTEYQAKLKNAIVAFKIVIDDYQGVEKLGQQRKIEDQHGVHLALKESKYSGANELAEYMEKRDLGIGS</sequence>
<dbReference type="PIRSF" id="PIRSF010372">
    <property type="entry name" value="PaiB"/>
    <property type="match status" value="1"/>
</dbReference>
<dbReference type="AlphaFoldDB" id="Q84B80"/>
<accession>Q84B80</accession>
<dbReference type="RefSeq" id="WP_188863950.1">
    <property type="nucleotide sequence ID" value="NZ_BMPC01000075.1"/>
</dbReference>
<dbReference type="SUPFAM" id="SSF50475">
    <property type="entry name" value="FMN-binding split barrel"/>
    <property type="match status" value="1"/>
</dbReference>
<evidence type="ECO:0000313" key="1">
    <source>
        <dbReference type="EMBL" id="AAO38255.1"/>
    </source>
</evidence>
<organism evidence="1">
    <name type="scientific">Aliivibrio fischeri</name>
    <name type="common">Vibrio fischeri</name>
    <dbReference type="NCBI Taxonomy" id="668"/>
    <lineage>
        <taxon>Bacteria</taxon>
        <taxon>Pseudomonadati</taxon>
        <taxon>Pseudomonadota</taxon>
        <taxon>Gammaproteobacteria</taxon>
        <taxon>Vibrionales</taxon>
        <taxon>Vibrionaceae</taxon>
        <taxon>Aliivibrio</taxon>
    </lineage>
</organism>
<reference evidence="1" key="1">
    <citation type="journal article" date="2003" name="Genome Res.">
        <title>Comparative analysis of superintegrons: engineering extensive genetic diversity in the vibrionaceae.</title>
        <authorList>
            <person name="Rowe-Magnus D.A."/>
            <person name="Guerout A.-M."/>
            <person name="Biskri L."/>
            <person name="Bouige P."/>
            <person name="Mazel D."/>
        </authorList>
    </citation>
    <scope>NUCLEOTIDE SEQUENCE</scope>
    <source>
        <strain evidence="1">CIP 103206</strain>
    </source>
</reference>
<dbReference type="PANTHER" id="PTHR35802:SF1">
    <property type="entry name" value="PROTEASE SYNTHASE AND SPORULATION PROTEIN PAI 2"/>
    <property type="match status" value="1"/>
</dbReference>